<keyword evidence="1 2" id="KW-0732">Signal</keyword>
<gene>
    <name evidence="3" type="ORF">GCM10009788_00910</name>
</gene>
<dbReference type="PANTHER" id="PTHR30006">
    <property type="entry name" value="THIAMINE-BINDING PERIPLASMIC PROTEIN-RELATED"/>
    <property type="match status" value="1"/>
</dbReference>
<dbReference type="Gene3D" id="3.40.190.10">
    <property type="entry name" value="Periplasmic binding protein-like II"/>
    <property type="match status" value="2"/>
</dbReference>
<sequence>MKIPTRRWLAVSTAALLSGGLLTACGDGGATDEPIARNTRAAAGIGQDEVAEATAEGKVVVYGNPPEDMWKRLIPTFEKAYPGIRIETVDLGGSELVQRVLSEAKTGAASADLVIDSNSKTFLDLADVIAARTSPFTAELPEFTQPESGVYAFAADPGILVYNKAVLDEGQYPASMADLAAIGDAHPGKLTTYDLSNDNGYSQMWTLADAIGDAAWDVYADLVPETTYESAGGTMLQKVAQGEYVGGYFQSGLARGLLAPMGYDKLVGWSYASDGTPVQPRYVAPLSDAGHPNAAALLQDYLLSAEGQTVVCASGLTAVREDVVGTCGDFALKHIQDELGEENVHLVPFGRQVFDDKPDFEARVDALDKG</sequence>
<dbReference type="Proteomes" id="UP001500842">
    <property type="component" value="Unassembled WGS sequence"/>
</dbReference>
<dbReference type="RefSeq" id="WP_141003520.1">
    <property type="nucleotide sequence ID" value="NZ_BAAAOR010000002.1"/>
</dbReference>
<name>A0ABN1ZPG8_9ACTN</name>
<keyword evidence="4" id="KW-1185">Reference proteome</keyword>
<dbReference type="InterPro" id="IPR006059">
    <property type="entry name" value="SBP"/>
</dbReference>
<dbReference type="EMBL" id="BAAAOR010000002">
    <property type="protein sequence ID" value="GAA1501823.1"/>
    <property type="molecule type" value="Genomic_DNA"/>
</dbReference>
<evidence type="ECO:0000256" key="2">
    <source>
        <dbReference type="SAM" id="SignalP"/>
    </source>
</evidence>
<reference evidence="3 4" key="1">
    <citation type="journal article" date="2019" name="Int. J. Syst. Evol. Microbiol.">
        <title>The Global Catalogue of Microorganisms (GCM) 10K type strain sequencing project: providing services to taxonomists for standard genome sequencing and annotation.</title>
        <authorList>
            <consortium name="The Broad Institute Genomics Platform"/>
            <consortium name="The Broad Institute Genome Sequencing Center for Infectious Disease"/>
            <person name="Wu L."/>
            <person name="Ma J."/>
        </authorList>
    </citation>
    <scope>NUCLEOTIDE SEQUENCE [LARGE SCALE GENOMIC DNA]</scope>
    <source>
        <strain evidence="3 4">JCM 14942</strain>
    </source>
</reference>
<evidence type="ECO:0000313" key="3">
    <source>
        <dbReference type="EMBL" id="GAA1501823.1"/>
    </source>
</evidence>
<evidence type="ECO:0000313" key="4">
    <source>
        <dbReference type="Proteomes" id="UP001500842"/>
    </source>
</evidence>
<dbReference type="PROSITE" id="PS51257">
    <property type="entry name" value="PROKAR_LIPOPROTEIN"/>
    <property type="match status" value="1"/>
</dbReference>
<dbReference type="SUPFAM" id="SSF53850">
    <property type="entry name" value="Periplasmic binding protein-like II"/>
    <property type="match status" value="1"/>
</dbReference>
<accession>A0ABN1ZPG8</accession>
<comment type="caution">
    <text evidence="3">The sequence shown here is derived from an EMBL/GenBank/DDBJ whole genome shotgun (WGS) entry which is preliminary data.</text>
</comment>
<proteinExistence type="predicted"/>
<evidence type="ECO:0000256" key="1">
    <source>
        <dbReference type="ARBA" id="ARBA00022729"/>
    </source>
</evidence>
<protein>
    <submittedName>
        <fullName evidence="3">ABC transporter substrate-binding protein</fullName>
    </submittedName>
</protein>
<organism evidence="3 4">
    <name type="scientific">Nocardioides humi</name>
    <dbReference type="NCBI Taxonomy" id="449461"/>
    <lineage>
        <taxon>Bacteria</taxon>
        <taxon>Bacillati</taxon>
        <taxon>Actinomycetota</taxon>
        <taxon>Actinomycetes</taxon>
        <taxon>Propionibacteriales</taxon>
        <taxon>Nocardioidaceae</taxon>
        <taxon>Nocardioides</taxon>
    </lineage>
</organism>
<dbReference type="Pfam" id="PF13416">
    <property type="entry name" value="SBP_bac_8"/>
    <property type="match status" value="1"/>
</dbReference>
<feature type="chain" id="PRO_5046336165" evidence="2">
    <location>
        <begin position="24"/>
        <end position="370"/>
    </location>
</feature>
<dbReference type="PANTHER" id="PTHR30006:SF25">
    <property type="entry name" value="PHOSPHOGLYCERATE TRANSPORT REGULATORY PROTEIN PGTC"/>
    <property type="match status" value="1"/>
</dbReference>
<feature type="signal peptide" evidence="2">
    <location>
        <begin position="1"/>
        <end position="23"/>
    </location>
</feature>